<gene>
    <name evidence="1" type="ORF">Hamer_G003924</name>
</gene>
<sequence>MHYVKAGKYLDSVTQAEKNGIRKVEANFITEALKESKVSPIHKGGSKGLAKNYRPVTLTSHPVKILYCNGKSNKRKIGRDLKISTAFNDGQHGFKKGHSCFSQLLLHHEALLEDMRNEKDVDVVYLDFAKVFY</sequence>
<reference evidence="1" key="1">
    <citation type="journal article" date="2021" name="Sci. Adv.">
        <title>The American lobster genome reveals insights on longevity, neural, and immune adaptations.</title>
        <authorList>
            <person name="Polinski J.M."/>
            <person name="Zimin A.V."/>
            <person name="Clark K.F."/>
            <person name="Kohn A.B."/>
            <person name="Sadowski N."/>
            <person name="Timp W."/>
            <person name="Ptitsyn A."/>
            <person name="Khanna P."/>
            <person name="Romanova D.Y."/>
            <person name="Williams P."/>
            <person name="Greenwood S.J."/>
            <person name="Moroz L.L."/>
            <person name="Walt D.R."/>
            <person name="Bodnar A.G."/>
        </authorList>
    </citation>
    <scope>NUCLEOTIDE SEQUENCE</scope>
    <source>
        <strain evidence="1">GMGI-L3</strain>
    </source>
</reference>
<dbReference type="Proteomes" id="UP000747542">
    <property type="component" value="Unassembled WGS sequence"/>
</dbReference>
<comment type="caution">
    <text evidence="1">The sequence shown here is derived from an EMBL/GenBank/DDBJ whole genome shotgun (WGS) entry which is preliminary data.</text>
</comment>
<accession>A0A8J5NEL8</accession>
<evidence type="ECO:0000313" key="1">
    <source>
        <dbReference type="EMBL" id="KAG7178147.1"/>
    </source>
</evidence>
<protein>
    <submittedName>
        <fullName evidence="1">Uncharacterized protein</fullName>
    </submittedName>
</protein>
<dbReference type="EMBL" id="JAHLQT010000697">
    <property type="protein sequence ID" value="KAG7178147.1"/>
    <property type="molecule type" value="Genomic_DNA"/>
</dbReference>
<organism evidence="1 2">
    <name type="scientific">Homarus americanus</name>
    <name type="common">American lobster</name>
    <dbReference type="NCBI Taxonomy" id="6706"/>
    <lineage>
        <taxon>Eukaryota</taxon>
        <taxon>Metazoa</taxon>
        <taxon>Ecdysozoa</taxon>
        <taxon>Arthropoda</taxon>
        <taxon>Crustacea</taxon>
        <taxon>Multicrustacea</taxon>
        <taxon>Malacostraca</taxon>
        <taxon>Eumalacostraca</taxon>
        <taxon>Eucarida</taxon>
        <taxon>Decapoda</taxon>
        <taxon>Pleocyemata</taxon>
        <taxon>Astacidea</taxon>
        <taxon>Nephropoidea</taxon>
        <taxon>Nephropidae</taxon>
        <taxon>Homarus</taxon>
    </lineage>
</organism>
<dbReference type="AlphaFoldDB" id="A0A8J5NEL8"/>
<evidence type="ECO:0000313" key="2">
    <source>
        <dbReference type="Proteomes" id="UP000747542"/>
    </source>
</evidence>
<proteinExistence type="predicted"/>
<name>A0A8J5NEL8_HOMAM</name>
<keyword evidence="2" id="KW-1185">Reference proteome</keyword>